<evidence type="ECO:0000313" key="2">
    <source>
        <dbReference type="Proteomes" id="UP000799302"/>
    </source>
</evidence>
<protein>
    <recommendedName>
        <fullName evidence="3">Protein HRI1</fullName>
    </recommendedName>
</protein>
<sequence>MSVRLTQRRSFRWLPEPASETTDTLVMSVGSWFIDLRIKLDTGALEWGFAGEEKILNISESHVTYQWTHDIDSQGYTEPDIGSLPVDPVGDFLETGTAPHPETGIVTKFEEAWRALSIPFSTEFPYAWILQSEDGRTFIGKAGGIFQAMRSGTKGPGGMYGFCARREVWKGVEMKWIIKQETGHNSALGELKTLARNLGQEEFAWEGSSTEGELVNVFGDLYIVRALVHVKPN</sequence>
<organism evidence="1 2">
    <name type="scientific">Microthyrium microscopicum</name>
    <dbReference type="NCBI Taxonomy" id="703497"/>
    <lineage>
        <taxon>Eukaryota</taxon>
        <taxon>Fungi</taxon>
        <taxon>Dikarya</taxon>
        <taxon>Ascomycota</taxon>
        <taxon>Pezizomycotina</taxon>
        <taxon>Dothideomycetes</taxon>
        <taxon>Dothideomycetes incertae sedis</taxon>
        <taxon>Microthyriales</taxon>
        <taxon>Microthyriaceae</taxon>
        <taxon>Microthyrium</taxon>
    </lineage>
</organism>
<dbReference type="EMBL" id="MU004231">
    <property type="protein sequence ID" value="KAF2673058.1"/>
    <property type="molecule type" value="Genomic_DNA"/>
</dbReference>
<dbReference type="AlphaFoldDB" id="A0A6A6UPP0"/>
<dbReference type="OrthoDB" id="4045395at2759"/>
<gene>
    <name evidence="1" type="ORF">BT63DRAFT_466630</name>
</gene>
<dbReference type="InterPro" id="IPR043047">
    <property type="entry name" value="Hri1_N_sf"/>
</dbReference>
<keyword evidence="2" id="KW-1185">Reference proteome</keyword>
<dbReference type="Proteomes" id="UP000799302">
    <property type="component" value="Unassembled WGS sequence"/>
</dbReference>
<name>A0A6A6UPP0_9PEZI</name>
<reference evidence="1" key="1">
    <citation type="journal article" date="2020" name="Stud. Mycol.">
        <title>101 Dothideomycetes genomes: a test case for predicting lifestyles and emergence of pathogens.</title>
        <authorList>
            <person name="Haridas S."/>
            <person name="Albert R."/>
            <person name="Binder M."/>
            <person name="Bloem J."/>
            <person name="Labutti K."/>
            <person name="Salamov A."/>
            <person name="Andreopoulos B."/>
            <person name="Baker S."/>
            <person name="Barry K."/>
            <person name="Bills G."/>
            <person name="Bluhm B."/>
            <person name="Cannon C."/>
            <person name="Castanera R."/>
            <person name="Culley D."/>
            <person name="Daum C."/>
            <person name="Ezra D."/>
            <person name="Gonzalez J."/>
            <person name="Henrissat B."/>
            <person name="Kuo A."/>
            <person name="Liang C."/>
            <person name="Lipzen A."/>
            <person name="Lutzoni F."/>
            <person name="Magnuson J."/>
            <person name="Mondo S."/>
            <person name="Nolan M."/>
            <person name="Ohm R."/>
            <person name="Pangilinan J."/>
            <person name="Park H.-J."/>
            <person name="Ramirez L."/>
            <person name="Alfaro M."/>
            <person name="Sun H."/>
            <person name="Tritt A."/>
            <person name="Yoshinaga Y."/>
            <person name="Zwiers L.-H."/>
            <person name="Turgeon B."/>
            <person name="Goodwin S."/>
            <person name="Spatafora J."/>
            <person name="Crous P."/>
            <person name="Grigoriev I."/>
        </authorList>
    </citation>
    <scope>NUCLEOTIDE SEQUENCE</scope>
    <source>
        <strain evidence="1">CBS 115976</strain>
    </source>
</reference>
<dbReference type="InterPro" id="IPR031818">
    <property type="entry name" value="Hri1"/>
</dbReference>
<accession>A0A6A6UPP0</accession>
<evidence type="ECO:0008006" key="3">
    <source>
        <dbReference type="Google" id="ProtNLM"/>
    </source>
</evidence>
<proteinExistence type="predicted"/>
<evidence type="ECO:0000313" key="1">
    <source>
        <dbReference type="EMBL" id="KAF2673058.1"/>
    </source>
</evidence>
<dbReference type="Gene3D" id="2.40.128.320">
    <property type="entry name" value="Protein HRI1, N-terminal domain"/>
    <property type="match status" value="1"/>
</dbReference>
<dbReference type="Pfam" id="PF16815">
    <property type="entry name" value="HRI1"/>
    <property type="match status" value="1"/>
</dbReference>